<comment type="caution">
    <text evidence="2">The sequence shown here is derived from an EMBL/GenBank/DDBJ whole genome shotgun (WGS) entry which is preliminary data.</text>
</comment>
<dbReference type="Proteomes" id="UP000546244">
    <property type="component" value="Unassembled WGS sequence"/>
</dbReference>
<evidence type="ECO:0000313" key="6">
    <source>
        <dbReference type="Proteomes" id="UP000546244"/>
    </source>
</evidence>
<evidence type="ECO:0000313" key="5">
    <source>
        <dbReference type="Proteomes" id="UP000543379"/>
    </source>
</evidence>
<evidence type="ECO:0000313" key="2">
    <source>
        <dbReference type="EMBL" id="MBC1333525.1"/>
    </source>
</evidence>
<dbReference type="AlphaFoldDB" id="A0A7X0WGS1"/>
<dbReference type="Proteomes" id="UP000543379">
    <property type="component" value="Unassembled WGS sequence"/>
</dbReference>
<sequence>MRVVKKPIEAVAIQWKGADSKQDLIDFCGSEEMFEKWFCYEGEELYIDSLEGRQIVVKNAFIVRGNYGEYWSIKEPMFRNNYTILPDEDETENYNNFQDRKFEPR</sequence>
<evidence type="ECO:0000313" key="1">
    <source>
        <dbReference type="EMBL" id="MBC1318503.1"/>
    </source>
</evidence>
<gene>
    <name evidence="2" type="ORF">HB759_16390</name>
    <name evidence="1" type="ORF">HB811_17125</name>
    <name evidence="3" type="ORF">HBP98_17265</name>
</gene>
<dbReference type="EMBL" id="JAAROL010000011">
    <property type="protein sequence ID" value="MBC1333525.1"/>
    <property type="molecule type" value="Genomic_DNA"/>
</dbReference>
<dbReference type="EMBL" id="JAARMV010000009">
    <property type="protein sequence ID" value="MBC2373764.1"/>
    <property type="molecule type" value="Genomic_DNA"/>
</dbReference>
<protein>
    <submittedName>
        <fullName evidence="2">Uncharacterized protein</fullName>
    </submittedName>
</protein>
<name>A0A7X0WGS1_9LIST</name>
<proteinExistence type="predicted"/>
<evidence type="ECO:0000313" key="4">
    <source>
        <dbReference type="Proteomes" id="UP000532866"/>
    </source>
</evidence>
<evidence type="ECO:0000313" key="3">
    <source>
        <dbReference type="EMBL" id="MBC2373764.1"/>
    </source>
</evidence>
<dbReference type="EMBL" id="JAAROV010000009">
    <property type="protein sequence ID" value="MBC1318503.1"/>
    <property type="molecule type" value="Genomic_DNA"/>
</dbReference>
<dbReference type="RefSeq" id="WP_185375224.1">
    <property type="nucleotide sequence ID" value="NZ_JAARMV010000009.1"/>
</dbReference>
<accession>A0A7X0WGS1</accession>
<organism evidence="2 4">
    <name type="scientific">Listeria booriae</name>
    <dbReference type="NCBI Taxonomy" id="1552123"/>
    <lineage>
        <taxon>Bacteria</taxon>
        <taxon>Bacillati</taxon>
        <taxon>Bacillota</taxon>
        <taxon>Bacilli</taxon>
        <taxon>Bacillales</taxon>
        <taxon>Listeriaceae</taxon>
        <taxon>Listeria</taxon>
    </lineage>
</organism>
<dbReference type="Proteomes" id="UP000532866">
    <property type="component" value="Unassembled WGS sequence"/>
</dbReference>
<reference evidence="4 5" key="1">
    <citation type="submission" date="2020-03" db="EMBL/GenBank/DDBJ databases">
        <title>Soil Listeria distribution.</title>
        <authorList>
            <person name="Liao J."/>
            <person name="Wiedmann M."/>
        </authorList>
    </citation>
    <scope>NUCLEOTIDE SEQUENCE [LARGE SCALE GENOMIC DNA]</scope>
    <source>
        <strain evidence="1 5">FSL L7-1816</strain>
        <strain evidence="2 4">FSL L7-1833</strain>
        <strain evidence="3 6">FSL L7-1850</strain>
    </source>
</reference>